<keyword evidence="6 16" id="KW-0963">Cytoplasm</keyword>
<evidence type="ECO:0000256" key="4">
    <source>
        <dbReference type="ARBA" id="ARBA00008391"/>
    </source>
</evidence>
<dbReference type="GO" id="GO:0032263">
    <property type="term" value="P:GMP salvage"/>
    <property type="evidence" value="ECO:0007669"/>
    <property type="project" value="TreeGrafter"/>
</dbReference>
<dbReference type="GO" id="GO:0006166">
    <property type="term" value="P:purine ribonucleoside salvage"/>
    <property type="evidence" value="ECO:0007669"/>
    <property type="project" value="UniProtKB-KW"/>
</dbReference>
<dbReference type="GO" id="GO:0006178">
    <property type="term" value="P:guanine salvage"/>
    <property type="evidence" value="ECO:0007669"/>
    <property type="project" value="TreeGrafter"/>
</dbReference>
<dbReference type="InterPro" id="IPR000836">
    <property type="entry name" value="PRTase_dom"/>
</dbReference>
<evidence type="ECO:0000256" key="17">
    <source>
        <dbReference type="SAM" id="MobiDB-lite"/>
    </source>
</evidence>
<dbReference type="PANTHER" id="PTHR43340:SF7">
    <property type="entry name" value="HYPOXANTHINE PHOSPHORIBOSYLTRANSFERASE"/>
    <property type="match status" value="1"/>
</dbReference>
<dbReference type="SUPFAM" id="SSF53271">
    <property type="entry name" value="PRTase-like"/>
    <property type="match status" value="1"/>
</dbReference>
<comment type="subcellular location">
    <subcellularLocation>
        <location evidence="2 16">Cytoplasm</location>
    </subcellularLocation>
</comment>
<dbReference type="RefSeq" id="XP_038872869.1">
    <property type="nucleotide sequence ID" value="XM_039016941.1"/>
</dbReference>
<dbReference type="Gene3D" id="3.40.50.2020">
    <property type="match status" value="1"/>
</dbReference>
<sequence length="260" mass="29469">MDCDVRVYNPQGRESKSGPSCSGVKVCEDFWSPQLHIYVPSFPKCVISLLLQIPDDKGYKLDLFCVPKHYEEDLDQVIIPHGLIMDRTERLARDIVRDMGGHHIVALCVLKGGYTFFADLLDYIKTLNQNSDKSVPLTVDFIRLKSYCNDQSTNIVKVIGGDELSTLTGKNVLIVEDIVETGRTMETLLSLLSDCNPKMVKVVSLLVKRTPRSSGYRPEYIGFEVPDSFLVGYALDYNEYFRDLSHICILNENAKEKYKV</sequence>
<dbReference type="FunFam" id="3.40.50.2020:FF:000019">
    <property type="entry name" value="Hypoxanthine phosphoribosyltransferase"/>
    <property type="match status" value="1"/>
</dbReference>
<evidence type="ECO:0000256" key="15">
    <source>
        <dbReference type="ARBA" id="ARBA00049402"/>
    </source>
</evidence>
<accession>A0A8U1FBJ4</accession>
<dbReference type="Pfam" id="PF00156">
    <property type="entry name" value="Pribosyltran"/>
    <property type="match status" value="1"/>
</dbReference>
<organism evidence="19 20">
    <name type="scientific">Salvelinus namaycush</name>
    <name type="common">Lake trout</name>
    <name type="synonym">Salmo namaycush</name>
    <dbReference type="NCBI Taxonomy" id="8040"/>
    <lineage>
        <taxon>Eukaryota</taxon>
        <taxon>Metazoa</taxon>
        <taxon>Chordata</taxon>
        <taxon>Craniata</taxon>
        <taxon>Vertebrata</taxon>
        <taxon>Euteleostomi</taxon>
        <taxon>Actinopterygii</taxon>
        <taxon>Neopterygii</taxon>
        <taxon>Teleostei</taxon>
        <taxon>Protacanthopterygii</taxon>
        <taxon>Salmoniformes</taxon>
        <taxon>Salmonidae</taxon>
        <taxon>Salmoninae</taxon>
        <taxon>Salvelinus</taxon>
    </lineage>
</organism>
<keyword evidence="7 16" id="KW-0328">Glycosyltransferase</keyword>
<evidence type="ECO:0000256" key="10">
    <source>
        <dbReference type="ARBA" id="ARBA00022726"/>
    </source>
</evidence>
<dbReference type="InterPro" id="IPR050408">
    <property type="entry name" value="HGPRT"/>
</dbReference>
<comment type="cofactor">
    <cofactor evidence="1 16">
        <name>Mg(2+)</name>
        <dbReference type="ChEBI" id="CHEBI:18420"/>
    </cofactor>
</comment>
<comment type="pathway">
    <text evidence="3 16">Purine metabolism; IMP biosynthesis via salvage pathway; IMP from hypoxanthine: step 1/1.</text>
</comment>
<dbReference type="Proteomes" id="UP000808372">
    <property type="component" value="Chromosome 21"/>
</dbReference>
<evidence type="ECO:0000313" key="19">
    <source>
        <dbReference type="Proteomes" id="UP000808372"/>
    </source>
</evidence>
<evidence type="ECO:0000256" key="9">
    <source>
        <dbReference type="ARBA" id="ARBA00022723"/>
    </source>
</evidence>
<comment type="subunit">
    <text evidence="5">Homotetramer.</text>
</comment>
<evidence type="ECO:0000256" key="5">
    <source>
        <dbReference type="ARBA" id="ARBA00011881"/>
    </source>
</evidence>
<dbReference type="GO" id="GO:0005829">
    <property type="term" value="C:cytosol"/>
    <property type="evidence" value="ECO:0007669"/>
    <property type="project" value="TreeGrafter"/>
</dbReference>
<evidence type="ECO:0000256" key="1">
    <source>
        <dbReference type="ARBA" id="ARBA00001946"/>
    </source>
</evidence>
<evidence type="ECO:0000256" key="11">
    <source>
        <dbReference type="ARBA" id="ARBA00022741"/>
    </source>
</evidence>
<dbReference type="GO" id="GO:0004422">
    <property type="term" value="F:hypoxanthine phosphoribosyltransferase activity"/>
    <property type="evidence" value="ECO:0007669"/>
    <property type="project" value="InterPro"/>
</dbReference>
<evidence type="ECO:0000256" key="12">
    <source>
        <dbReference type="ARBA" id="ARBA00022842"/>
    </source>
</evidence>
<dbReference type="AlphaFoldDB" id="A0A8U1FBJ4"/>
<dbReference type="InterPro" id="IPR005904">
    <property type="entry name" value="Hxn_phspho_trans"/>
</dbReference>
<comment type="catalytic activity">
    <reaction evidence="15">
        <text>IMP + diphosphate = hypoxanthine + 5-phospho-alpha-D-ribose 1-diphosphate</text>
        <dbReference type="Rhea" id="RHEA:17973"/>
        <dbReference type="ChEBI" id="CHEBI:17368"/>
        <dbReference type="ChEBI" id="CHEBI:33019"/>
        <dbReference type="ChEBI" id="CHEBI:58017"/>
        <dbReference type="ChEBI" id="CHEBI:58053"/>
        <dbReference type="EC" id="2.4.2.8"/>
    </reaction>
    <physiologicalReaction direction="right-to-left" evidence="15">
        <dbReference type="Rhea" id="RHEA:17975"/>
    </physiologicalReaction>
</comment>
<dbReference type="InterPro" id="IPR029057">
    <property type="entry name" value="PRTase-like"/>
</dbReference>
<feature type="region of interest" description="Disordered" evidence="17">
    <location>
        <begin position="1"/>
        <end position="20"/>
    </location>
</feature>
<evidence type="ECO:0000313" key="20">
    <source>
        <dbReference type="RefSeq" id="XP_038872869.1"/>
    </source>
</evidence>
<dbReference type="GO" id="GO:0032264">
    <property type="term" value="P:IMP salvage"/>
    <property type="evidence" value="ECO:0007669"/>
    <property type="project" value="TreeGrafter"/>
</dbReference>
<feature type="domain" description="Phosphoribosyltransferase" evidence="18">
    <location>
        <begin position="83"/>
        <end position="237"/>
    </location>
</feature>
<evidence type="ECO:0000256" key="7">
    <source>
        <dbReference type="ARBA" id="ARBA00022676"/>
    </source>
</evidence>
<proteinExistence type="inferred from homology"/>
<keyword evidence="10 16" id="KW-0660">Purine salvage</keyword>
<comment type="catalytic activity">
    <reaction evidence="14">
        <text>GMP + diphosphate = guanine + 5-phospho-alpha-D-ribose 1-diphosphate</text>
        <dbReference type="Rhea" id="RHEA:25424"/>
        <dbReference type="ChEBI" id="CHEBI:16235"/>
        <dbReference type="ChEBI" id="CHEBI:33019"/>
        <dbReference type="ChEBI" id="CHEBI:58017"/>
        <dbReference type="ChEBI" id="CHEBI:58115"/>
        <dbReference type="EC" id="2.4.2.8"/>
    </reaction>
    <physiologicalReaction direction="right-to-left" evidence="14">
        <dbReference type="Rhea" id="RHEA:25426"/>
    </physiologicalReaction>
</comment>
<dbReference type="CDD" id="cd06223">
    <property type="entry name" value="PRTases_typeI"/>
    <property type="match status" value="1"/>
</dbReference>
<evidence type="ECO:0000256" key="16">
    <source>
        <dbReference type="RuleBase" id="RU364099"/>
    </source>
</evidence>
<dbReference type="GeneID" id="120065897"/>
<dbReference type="KEGG" id="snh:120065897"/>
<comment type="function">
    <text evidence="13">Converts guanine to guanosine monophosphate, and hypoxanthine to inosine monophosphate. Transfers the 5-phosphoribosyl group from 5-phosphoribosylpyrophosphate onto the purine. Plays a central role in the generation of purine nucleotides through the purine salvage pathway.</text>
</comment>
<dbReference type="EC" id="2.4.2.8" evidence="16"/>
<reference evidence="20" key="1">
    <citation type="submission" date="2025-08" db="UniProtKB">
        <authorList>
            <consortium name="RefSeq"/>
        </authorList>
    </citation>
    <scope>IDENTIFICATION</scope>
    <source>
        <tissue evidence="20">White muscle</tissue>
    </source>
</reference>
<dbReference type="GO" id="GO:0000166">
    <property type="term" value="F:nucleotide binding"/>
    <property type="evidence" value="ECO:0007669"/>
    <property type="project" value="UniProtKB-KW"/>
</dbReference>
<protein>
    <recommendedName>
        <fullName evidence="16">Hypoxanthine phosphoribosyltransferase</fullName>
        <ecNumber evidence="16">2.4.2.8</ecNumber>
    </recommendedName>
</protein>
<keyword evidence="12 16" id="KW-0460">Magnesium</keyword>
<evidence type="ECO:0000256" key="6">
    <source>
        <dbReference type="ARBA" id="ARBA00022490"/>
    </source>
</evidence>
<dbReference type="NCBIfam" id="TIGR01203">
    <property type="entry name" value="HGPRTase"/>
    <property type="match status" value="1"/>
</dbReference>
<dbReference type="PANTHER" id="PTHR43340">
    <property type="entry name" value="HYPOXANTHINE-GUANINE PHOSPHORIBOSYLTRANSFERASE"/>
    <property type="match status" value="1"/>
</dbReference>
<evidence type="ECO:0000256" key="13">
    <source>
        <dbReference type="ARBA" id="ARBA00025301"/>
    </source>
</evidence>
<name>A0A8U1FBJ4_SALNM</name>
<dbReference type="GO" id="GO:0046100">
    <property type="term" value="P:hypoxanthine metabolic process"/>
    <property type="evidence" value="ECO:0007669"/>
    <property type="project" value="TreeGrafter"/>
</dbReference>
<evidence type="ECO:0000259" key="18">
    <source>
        <dbReference type="Pfam" id="PF00156"/>
    </source>
</evidence>
<evidence type="ECO:0000256" key="14">
    <source>
        <dbReference type="ARBA" id="ARBA00048811"/>
    </source>
</evidence>
<keyword evidence="9 16" id="KW-0479">Metal-binding</keyword>
<comment type="similarity">
    <text evidence="4 16">Belongs to the purine/pyrimidine phosphoribosyltransferase family.</text>
</comment>
<dbReference type="GO" id="GO:0000287">
    <property type="term" value="F:magnesium ion binding"/>
    <property type="evidence" value="ECO:0007669"/>
    <property type="project" value="TreeGrafter"/>
</dbReference>
<evidence type="ECO:0000256" key="2">
    <source>
        <dbReference type="ARBA" id="ARBA00004496"/>
    </source>
</evidence>
<keyword evidence="19" id="KW-1185">Reference proteome</keyword>
<keyword evidence="8 16" id="KW-0808">Transferase</keyword>
<gene>
    <name evidence="20" type="primary">LOC120065897</name>
</gene>
<keyword evidence="11 16" id="KW-0547">Nucleotide-binding</keyword>
<evidence type="ECO:0000256" key="8">
    <source>
        <dbReference type="ARBA" id="ARBA00022679"/>
    </source>
</evidence>
<evidence type="ECO:0000256" key="3">
    <source>
        <dbReference type="ARBA" id="ARBA00004669"/>
    </source>
</evidence>